<protein>
    <recommendedName>
        <fullName evidence="4">DUF2147 domain-containing protein</fullName>
    </recommendedName>
</protein>
<dbReference type="Proteomes" id="UP001058098">
    <property type="component" value="Chromosome"/>
</dbReference>
<accession>A0ABY5QQT2</accession>
<gene>
    <name evidence="2" type="ORF">IHQ72_22745</name>
</gene>
<evidence type="ECO:0000256" key="1">
    <source>
        <dbReference type="SAM" id="SignalP"/>
    </source>
</evidence>
<keyword evidence="3" id="KW-1185">Reference proteome</keyword>
<evidence type="ECO:0000313" key="3">
    <source>
        <dbReference type="Proteomes" id="UP001058098"/>
    </source>
</evidence>
<dbReference type="RefSeq" id="WP_258117405.1">
    <property type="nucleotide sequence ID" value="NZ_CP062229.1"/>
</dbReference>
<name>A0ABY5QQT2_9HYPH</name>
<keyword evidence="1" id="KW-0732">Signal</keyword>
<organism evidence="2 3">
    <name type="scientific">Mesorhizobium onobrychidis</name>
    <dbReference type="NCBI Taxonomy" id="2775404"/>
    <lineage>
        <taxon>Bacteria</taxon>
        <taxon>Pseudomonadati</taxon>
        <taxon>Pseudomonadota</taxon>
        <taxon>Alphaproteobacteria</taxon>
        <taxon>Hyphomicrobiales</taxon>
        <taxon>Phyllobacteriaceae</taxon>
        <taxon>Mesorhizobium</taxon>
    </lineage>
</organism>
<dbReference type="EMBL" id="CP062229">
    <property type="protein sequence ID" value="UVC13521.1"/>
    <property type="molecule type" value="Genomic_DNA"/>
</dbReference>
<feature type="signal peptide" evidence="1">
    <location>
        <begin position="1"/>
        <end position="26"/>
    </location>
</feature>
<feature type="chain" id="PRO_5045818399" description="DUF2147 domain-containing protein" evidence="1">
    <location>
        <begin position="27"/>
        <end position="109"/>
    </location>
</feature>
<proteinExistence type="predicted"/>
<evidence type="ECO:0008006" key="4">
    <source>
        <dbReference type="Google" id="ProtNLM"/>
    </source>
</evidence>
<sequence>MNREIIIAAVTAFTLVGFLSDATADAASVEAVIGKTWNFKQGKITGTISYTTSTVAATFGGKTYEGTLRIEGDQTCTKYPKIKKGAETCFGISKTAKGYKTTHGATLWP</sequence>
<reference evidence="2" key="1">
    <citation type="submission" date="2020-09" db="EMBL/GenBank/DDBJ databases">
        <title>Rhizobia associated with sainfoin plants.</title>
        <authorList>
            <person name="Asharfi S."/>
            <person name="Kuzmanovic N."/>
            <person name="Bunk B."/>
            <person name="Sproeer C."/>
            <person name="Becker M."/>
            <person name="Thuenen T."/>
        </authorList>
    </citation>
    <scope>NUCLEOTIDE SEQUENCE</scope>
    <source>
        <strain evidence="2">OM4</strain>
    </source>
</reference>
<evidence type="ECO:0000313" key="2">
    <source>
        <dbReference type="EMBL" id="UVC13521.1"/>
    </source>
</evidence>